<dbReference type="Proteomes" id="UP001630127">
    <property type="component" value="Unassembled WGS sequence"/>
</dbReference>
<comment type="similarity">
    <text evidence="1">Belongs to the MLP family.</text>
</comment>
<dbReference type="SUPFAM" id="SSF55961">
    <property type="entry name" value="Bet v1-like"/>
    <property type="match status" value="1"/>
</dbReference>
<accession>A0ABD2Y5A8</accession>
<comment type="caution">
    <text evidence="3">The sequence shown here is derived from an EMBL/GenBank/DDBJ whole genome shotgun (WGS) entry which is preliminary data.</text>
</comment>
<dbReference type="PANTHER" id="PTHR31338">
    <property type="entry name" value="POLYKETIDE CYCLASE/DEHYDRASE AND LIPID TRANSPORT SUPERFAMILY PROTEIN"/>
    <property type="match status" value="1"/>
</dbReference>
<dbReference type="AlphaFoldDB" id="A0ABD2Y5A8"/>
<dbReference type="InterPro" id="IPR052006">
    <property type="entry name" value="MLP-like"/>
</dbReference>
<gene>
    <name evidence="3" type="ORF">ACH5RR_036345</name>
</gene>
<reference evidence="3 4" key="1">
    <citation type="submission" date="2024-11" db="EMBL/GenBank/DDBJ databases">
        <title>A near-complete genome assembly of Cinchona calisaya.</title>
        <authorList>
            <person name="Lian D.C."/>
            <person name="Zhao X.W."/>
            <person name="Wei L."/>
        </authorList>
    </citation>
    <scope>NUCLEOTIDE SEQUENCE [LARGE SCALE GENOMIC DNA]</scope>
    <source>
        <tissue evidence="3">Nenye</tissue>
    </source>
</reference>
<dbReference type="InterPro" id="IPR000916">
    <property type="entry name" value="Bet_v_I/MLP"/>
</dbReference>
<evidence type="ECO:0000256" key="1">
    <source>
        <dbReference type="ARBA" id="ARBA00038242"/>
    </source>
</evidence>
<feature type="domain" description="Bet v I/Major latex protein" evidence="2">
    <location>
        <begin position="5"/>
        <end position="153"/>
    </location>
</feature>
<organism evidence="3 4">
    <name type="scientific">Cinchona calisaya</name>
    <dbReference type="NCBI Taxonomy" id="153742"/>
    <lineage>
        <taxon>Eukaryota</taxon>
        <taxon>Viridiplantae</taxon>
        <taxon>Streptophyta</taxon>
        <taxon>Embryophyta</taxon>
        <taxon>Tracheophyta</taxon>
        <taxon>Spermatophyta</taxon>
        <taxon>Magnoliopsida</taxon>
        <taxon>eudicotyledons</taxon>
        <taxon>Gunneridae</taxon>
        <taxon>Pentapetalae</taxon>
        <taxon>asterids</taxon>
        <taxon>lamiids</taxon>
        <taxon>Gentianales</taxon>
        <taxon>Rubiaceae</taxon>
        <taxon>Cinchonoideae</taxon>
        <taxon>Cinchoneae</taxon>
        <taxon>Cinchona</taxon>
    </lineage>
</organism>
<dbReference type="EMBL" id="JBJUIK010000015">
    <property type="protein sequence ID" value="KAL3501896.1"/>
    <property type="molecule type" value="Genomic_DNA"/>
</dbReference>
<evidence type="ECO:0000259" key="2">
    <source>
        <dbReference type="SMART" id="SM01037"/>
    </source>
</evidence>
<sequence length="153" mass="17282">MASSNLAGKLEAEIQLKSNGDEFFHSFGGKAHKLPDLVNHKVKSIVVHEGDWKTENSIKLWTYVIDGKVEVFKERLKIDEETKTVTAVAIDGDCMKHYKKYIASIQVVSRDGSSFAKISVEYEKLNENEPIPTKYLDWIIHTTKDVDASLIKA</sequence>
<dbReference type="Pfam" id="PF00407">
    <property type="entry name" value="Bet_v_1"/>
    <property type="match status" value="1"/>
</dbReference>
<keyword evidence="4" id="KW-1185">Reference proteome</keyword>
<dbReference type="Gene3D" id="3.30.530.20">
    <property type="match status" value="1"/>
</dbReference>
<dbReference type="PANTHER" id="PTHR31338:SF16">
    <property type="entry name" value="POLYKETIDE CYCLASE_DEHYDRASE AND LIPID TRANSPORT SUPERFAMILY PROTEIN"/>
    <property type="match status" value="1"/>
</dbReference>
<evidence type="ECO:0000313" key="4">
    <source>
        <dbReference type="Proteomes" id="UP001630127"/>
    </source>
</evidence>
<dbReference type="SMART" id="SM01037">
    <property type="entry name" value="Bet_v_1"/>
    <property type="match status" value="1"/>
</dbReference>
<name>A0ABD2Y5A8_9GENT</name>
<dbReference type="InterPro" id="IPR023393">
    <property type="entry name" value="START-like_dom_sf"/>
</dbReference>
<dbReference type="CDD" id="cd07816">
    <property type="entry name" value="Bet_v1-like"/>
    <property type="match status" value="1"/>
</dbReference>
<evidence type="ECO:0000313" key="3">
    <source>
        <dbReference type="EMBL" id="KAL3501896.1"/>
    </source>
</evidence>
<proteinExistence type="inferred from homology"/>
<protein>
    <recommendedName>
        <fullName evidence="2">Bet v I/Major latex protein domain-containing protein</fullName>
    </recommendedName>
</protein>